<accession>A0AAD5E9C0</accession>
<gene>
    <name evidence="2" type="ORF">K450DRAFT_242498</name>
</gene>
<protein>
    <submittedName>
        <fullName evidence="2">Uncharacterized protein</fullName>
    </submittedName>
</protein>
<evidence type="ECO:0000313" key="3">
    <source>
        <dbReference type="Proteomes" id="UP001206595"/>
    </source>
</evidence>
<organism evidence="2 3">
    <name type="scientific">Umbelopsis ramanniana AG</name>
    <dbReference type="NCBI Taxonomy" id="1314678"/>
    <lineage>
        <taxon>Eukaryota</taxon>
        <taxon>Fungi</taxon>
        <taxon>Fungi incertae sedis</taxon>
        <taxon>Mucoromycota</taxon>
        <taxon>Mucoromycotina</taxon>
        <taxon>Umbelopsidomycetes</taxon>
        <taxon>Umbelopsidales</taxon>
        <taxon>Umbelopsidaceae</taxon>
        <taxon>Umbelopsis</taxon>
    </lineage>
</organism>
<dbReference type="Proteomes" id="UP001206595">
    <property type="component" value="Unassembled WGS sequence"/>
</dbReference>
<sequence length="85" mass="9575">MVGDTSDSDDETCLSICILVGKSSCATYQVLLHRIIKIFHGLLSIHFGAILNLCLIHLSSNPVNVKIHSYTWEYPFECRRSALCY</sequence>
<proteinExistence type="predicted"/>
<dbReference type="GeneID" id="75914609"/>
<dbReference type="RefSeq" id="XP_051444283.1">
    <property type="nucleotide sequence ID" value="XM_051589264.1"/>
</dbReference>
<evidence type="ECO:0000313" key="2">
    <source>
        <dbReference type="EMBL" id="KAI8579279.1"/>
    </source>
</evidence>
<keyword evidence="1" id="KW-0472">Membrane</keyword>
<reference evidence="2" key="2">
    <citation type="journal article" date="2022" name="Proc. Natl. Acad. Sci. U.S.A.">
        <title>Diploid-dominant life cycles characterize the early evolution of Fungi.</title>
        <authorList>
            <person name="Amses K.R."/>
            <person name="Simmons D.R."/>
            <person name="Longcore J.E."/>
            <person name="Mondo S.J."/>
            <person name="Seto K."/>
            <person name="Jeronimo G.H."/>
            <person name="Bonds A.E."/>
            <person name="Quandt C.A."/>
            <person name="Davis W.J."/>
            <person name="Chang Y."/>
            <person name="Federici B.A."/>
            <person name="Kuo A."/>
            <person name="LaButti K."/>
            <person name="Pangilinan J."/>
            <person name="Andreopoulos W."/>
            <person name="Tritt A."/>
            <person name="Riley R."/>
            <person name="Hundley H."/>
            <person name="Johnson J."/>
            <person name="Lipzen A."/>
            <person name="Barry K."/>
            <person name="Lang B.F."/>
            <person name="Cuomo C.A."/>
            <person name="Buchler N.E."/>
            <person name="Grigoriev I.V."/>
            <person name="Spatafora J.W."/>
            <person name="Stajich J.E."/>
            <person name="James T.Y."/>
        </authorList>
    </citation>
    <scope>NUCLEOTIDE SEQUENCE</scope>
    <source>
        <strain evidence="2">AG</strain>
    </source>
</reference>
<keyword evidence="3" id="KW-1185">Reference proteome</keyword>
<reference evidence="2" key="1">
    <citation type="submission" date="2021-06" db="EMBL/GenBank/DDBJ databases">
        <authorList>
            <consortium name="DOE Joint Genome Institute"/>
            <person name="Mondo S.J."/>
            <person name="Amses K.R."/>
            <person name="Simmons D.R."/>
            <person name="Longcore J.E."/>
            <person name="Seto K."/>
            <person name="Alves G.H."/>
            <person name="Bonds A.E."/>
            <person name="Quandt C.A."/>
            <person name="Davis W.J."/>
            <person name="Chang Y."/>
            <person name="Letcher P.M."/>
            <person name="Powell M.J."/>
            <person name="Kuo A."/>
            <person name="Labutti K."/>
            <person name="Pangilinan J."/>
            <person name="Andreopoulos W."/>
            <person name="Tritt A."/>
            <person name="Riley R."/>
            <person name="Hundley H."/>
            <person name="Johnson J."/>
            <person name="Lipzen A."/>
            <person name="Barry K."/>
            <person name="Berbee M.L."/>
            <person name="Buchler N.E."/>
            <person name="Grigoriev I.V."/>
            <person name="Spatafora J.W."/>
            <person name="Stajich J.E."/>
            <person name="James T.Y."/>
        </authorList>
    </citation>
    <scope>NUCLEOTIDE SEQUENCE</scope>
    <source>
        <strain evidence="2">AG</strain>
    </source>
</reference>
<feature type="transmembrane region" description="Helical" evidence="1">
    <location>
        <begin position="38"/>
        <end position="58"/>
    </location>
</feature>
<dbReference type="AlphaFoldDB" id="A0AAD5E9C0"/>
<name>A0AAD5E9C0_UMBRA</name>
<keyword evidence="1" id="KW-0812">Transmembrane</keyword>
<keyword evidence="1" id="KW-1133">Transmembrane helix</keyword>
<comment type="caution">
    <text evidence="2">The sequence shown here is derived from an EMBL/GenBank/DDBJ whole genome shotgun (WGS) entry which is preliminary data.</text>
</comment>
<dbReference type="EMBL" id="MU620921">
    <property type="protein sequence ID" value="KAI8579279.1"/>
    <property type="molecule type" value="Genomic_DNA"/>
</dbReference>
<evidence type="ECO:0000256" key="1">
    <source>
        <dbReference type="SAM" id="Phobius"/>
    </source>
</evidence>